<keyword evidence="4 5" id="KW-0274">FAD</keyword>
<evidence type="ECO:0000256" key="4">
    <source>
        <dbReference type="ARBA" id="ARBA00022827"/>
    </source>
</evidence>
<dbReference type="PIRSF" id="PIRSF000137">
    <property type="entry name" value="Alcohol_oxidase"/>
    <property type="match status" value="1"/>
</dbReference>
<proteinExistence type="inferred from homology"/>
<dbReference type="KEGG" id="bcai:K788_0001859"/>
<keyword evidence="10" id="KW-0614">Plasmid</keyword>
<dbReference type="PANTHER" id="PTHR11552:SF147">
    <property type="entry name" value="CHOLINE DEHYDROGENASE, MITOCHONDRIAL"/>
    <property type="match status" value="1"/>
</dbReference>
<comment type="similarity">
    <text evidence="2 6">Belongs to the GMC oxidoreductase family.</text>
</comment>
<dbReference type="InterPro" id="IPR012132">
    <property type="entry name" value="GMC_OxRdtase"/>
</dbReference>
<feature type="region of interest" description="Disordered" evidence="7">
    <location>
        <begin position="533"/>
        <end position="557"/>
    </location>
</feature>
<keyword evidence="10" id="KW-0560">Oxidoreductase</keyword>
<dbReference type="PROSITE" id="PS00624">
    <property type="entry name" value="GMC_OXRED_2"/>
    <property type="match status" value="1"/>
</dbReference>
<dbReference type="PANTHER" id="PTHR11552">
    <property type="entry name" value="GLUCOSE-METHANOL-CHOLINE GMC OXIDOREDUCTASE"/>
    <property type="match status" value="1"/>
</dbReference>
<feature type="domain" description="Glucose-methanol-choline oxidoreductase N-terminal" evidence="8">
    <location>
        <begin position="81"/>
        <end position="104"/>
    </location>
</feature>
<dbReference type="RefSeq" id="WP_051453832.1">
    <property type="nucleotide sequence ID" value="NZ_CP012748.1"/>
</dbReference>
<evidence type="ECO:0000256" key="5">
    <source>
        <dbReference type="PIRSR" id="PIRSR000137-2"/>
    </source>
</evidence>
<dbReference type="Pfam" id="PF00732">
    <property type="entry name" value="GMC_oxred_N"/>
    <property type="match status" value="1"/>
</dbReference>
<geneLocation type="plasmid" evidence="11"/>
<dbReference type="InterPro" id="IPR000172">
    <property type="entry name" value="GMC_OxRdtase_N"/>
</dbReference>
<dbReference type="AlphaFoldDB" id="A0A0P0RQK4"/>
<evidence type="ECO:0000256" key="3">
    <source>
        <dbReference type="ARBA" id="ARBA00022630"/>
    </source>
</evidence>
<keyword evidence="3 6" id="KW-0285">Flavoprotein</keyword>
<dbReference type="InterPro" id="IPR036188">
    <property type="entry name" value="FAD/NAD-bd_sf"/>
</dbReference>
<evidence type="ECO:0000256" key="2">
    <source>
        <dbReference type="ARBA" id="ARBA00010790"/>
    </source>
</evidence>
<evidence type="ECO:0000259" key="9">
    <source>
        <dbReference type="PROSITE" id="PS00624"/>
    </source>
</evidence>
<dbReference type="GO" id="GO:0008812">
    <property type="term" value="F:choline dehydrogenase activity"/>
    <property type="evidence" value="ECO:0007669"/>
    <property type="project" value="UniProtKB-EC"/>
</dbReference>
<dbReference type="PROSITE" id="PS00623">
    <property type="entry name" value="GMC_OXRED_1"/>
    <property type="match status" value="1"/>
</dbReference>
<comment type="cofactor">
    <cofactor evidence="1 5">
        <name>FAD</name>
        <dbReference type="ChEBI" id="CHEBI:57692"/>
    </cofactor>
</comment>
<dbReference type="SUPFAM" id="SSF54373">
    <property type="entry name" value="FAD-linked reductases, C-terminal domain"/>
    <property type="match status" value="1"/>
</dbReference>
<name>A0A0P0RQK4_9BURK</name>
<evidence type="ECO:0000313" key="11">
    <source>
        <dbReference type="Proteomes" id="UP000019146"/>
    </source>
</evidence>
<dbReference type="Proteomes" id="UP000019146">
    <property type="component" value="Plasmid unnamed"/>
</dbReference>
<reference evidence="10 11" key="1">
    <citation type="journal article" date="2014" name="Genome Announc.">
        <title>Draft Genome Sequence of the Haloacid-Degrading Burkholderia caribensis Strain MBA4.</title>
        <authorList>
            <person name="Pan Y."/>
            <person name="Kong K.F."/>
            <person name="Tsang J.S."/>
        </authorList>
    </citation>
    <scope>NUCLEOTIDE SEQUENCE [LARGE SCALE GENOMIC DNA]</scope>
    <source>
        <strain evidence="10 11">MBA4</strain>
        <plasmid evidence="11">Plasmid</plasmid>
    </source>
</reference>
<gene>
    <name evidence="10" type="ORF">K788_0001859</name>
</gene>
<evidence type="ECO:0000256" key="7">
    <source>
        <dbReference type="SAM" id="MobiDB-lite"/>
    </source>
</evidence>
<dbReference type="Gene3D" id="3.30.560.10">
    <property type="entry name" value="Glucose Oxidase, domain 3"/>
    <property type="match status" value="1"/>
</dbReference>
<feature type="binding site" evidence="5">
    <location>
        <position position="218"/>
    </location>
    <ligand>
        <name>FAD</name>
        <dbReference type="ChEBI" id="CHEBI:57692"/>
    </ligand>
</feature>
<dbReference type="InterPro" id="IPR007867">
    <property type="entry name" value="GMC_OxRtase_C"/>
</dbReference>
<dbReference type="GO" id="GO:0050660">
    <property type="term" value="F:flavin adenine dinucleotide binding"/>
    <property type="evidence" value="ECO:0007669"/>
    <property type="project" value="InterPro"/>
</dbReference>
<dbReference type="Pfam" id="PF05199">
    <property type="entry name" value="GMC_oxred_C"/>
    <property type="match status" value="1"/>
</dbReference>
<evidence type="ECO:0000256" key="1">
    <source>
        <dbReference type="ARBA" id="ARBA00001974"/>
    </source>
</evidence>
<sequence>MEIYDYIIIGAGSAGCALARGLSDNPDNKVLLLEAGPPADKFWINTPAGMAKLYFHKELNWNYFTDPMPALRNRKMYWPRGKTLGGSSSINGMIFIRGHRNDFDSWRDLGNPGWGYDDLLPYFKKMEHNERGADEYRGVGGPLWVSDPVTKVRSSHDFIEAAARQGIPRTEDFNGSLHDGVGFMQHTIRDGRRYSAYTAFVEPVRDRTNLTVLTGAAVQRIVLKGNVATGVDVIVNGERRTFDASREVILSAGSLNSPQVLMLSGIGPGEELQRQGIKIQVEIPGVGLNLQDHFYVHGSYRSTPDSSYNLEISGIRKYLEGARYLLTHKGYLALGSSQVGAFVKSRPEEPYADLQISFRPMTFTYEPGGECEVDRKPGMGVSVYLLRPRATGTVTLRSSNPSDPAVFKPNFLTNEDDNNAMIAGVKLIRKIMSAEPIASRVIEEEIPGPLVKTDEQILCWMEMTGNSAHHQAGTCKMGHDRLAVVDERLRVRGVERLRVADASVMPHLTSGNTNAPSIMIGVKAADMILKDAVPRRDIRDTPAPARSAEGKNASLVG</sequence>
<dbReference type="GeneID" id="69974705"/>
<dbReference type="SUPFAM" id="SSF51905">
    <property type="entry name" value="FAD/NAD(P)-binding domain"/>
    <property type="match status" value="1"/>
</dbReference>
<dbReference type="EMBL" id="CP012748">
    <property type="protein sequence ID" value="ALL71328.1"/>
    <property type="molecule type" value="Genomic_DNA"/>
</dbReference>
<evidence type="ECO:0000313" key="10">
    <source>
        <dbReference type="EMBL" id="ALL71328.1"/>
    </source>
</evidence>
<dbReference type="EC" id="1.1.99.1" evidence="10"/>
<evidence type="ECO:0000259" key="8">
    <source>
        <dbReference type="PROSITE" id="PS00623"/>
    </source>
</evidence>
<accession>A0A0P0RQK4</accession>
<dbReference type="Gene3D" id="3.50.50.60">
    <property type="entry name" value="FAD/NAD(P)-binding domain"/>
    <property type="match status" value="1"/>
</dbReference>
<protein>
    <submittedName>
        <fullName evidence="10">Choline dehydrogenase</fullName>
        <ecNumber evidence="10">1.1.99.1</ecNumber>
    </submittedName>
</protein>
<evidence type="ECO:0000256" key="6">
    <source>
        <dbReference type="RuleBase" id="RU003968"/>
    </source>
</evidence>
<feature type="domain" description="Glucose-methanol-choline oxidoreductase N-terminal" evidence="9">
    <location>
        <begin position="253"/>
        <end position="267"/>
    </location>
</feature>
<organism evidence="10 11">
    <name type="scientific">Paraburkholderia caribensis MBA4</name>
    <dbReference type="NCBI Taxonomy" id="1323664"/>
    <lineage>
        <taxon>Bacteria</taxon>
        <taxon>Pseudomonadati</taxon>
        <taxon>Pseudomonadota</taxon>
        <taxon>Betaproteobacteria</taxon>
        <taxon>Burkholderiales</taxon>
        <taxon>Burkholderiaceae</taxon>
        <taxon>Paraburkholderia</taxon>
    </lineage>
</organism>